<dbReference type="AlphaFoldDB" id="A0A2A6M6C3"/>
<accession>A0A2A6M6C3</accession>
<dbReference type="SMART" id="SM00382">
    <property type="entry name" value="AAA"/>
    <property type="match status" value="1"/>
</dbReference>
<dbReference type="GO" id="GO:0140359">
    <property type="term" value="F:ABC-type transporter activity"/>
    <property type="evidence" value="ECO:0007669"/>
    <property type="project" value="InterPro"/>
</dbReference>
<comment type="subcellular location">
    <subcellularLocation>
        <location evidence="1">Cell inner membrane</location>
        <topology evidence="1">Peripheral membrane protein</topology>
    </subcellularLocation>
</comment>
<keyword evidence="4" id="KW-0547">Nucleotide-binding</keyword>
<keyword evidence="5 7" id="KW-0067">ATP-binding</keyword>
<dbReference type="InterPro" id="IPR040582">
    <property type="entry name" value="OB_MalK-like"/>
</dbReference>
<dbReference type="SUPFAM" id="SSF52540">
    <property type="entry name" value="P-loop containing nucleoside triphosphate hydrolases"/>
    <property type="match status" value="1"/>
</dbReference>
<feature type="domain" description="ABC transporter" evidence="6">
    <location>
        <begin position="67"/>
        <end position="297"/>
    </location>
</feature>
<gene>
    <name evidence="7" type="ORF">CO661_00380</name>
</gene>
<dbReference type="Pfam" id="PF17912">
    <property type="entry name" value="OB_MalK"/>
    <property type="match status" value="1"/>
</dbReference>
<evidence type="ECO:0000313" key="7">
    <source>
        <dbReference type="EMBL" id="PDT50158.1"/>
    </source>
</evidence>
<protein>
    <submittedName>
        <fullName evidence="7">Sugar ABC transporter ATP-binding protein</fullName>
    </submittedName>
</protein>
<evidence type="ECO:0000256" key="2">
    <source>
        <dbReference type="ARBA" id="ARBA00005417"/>
    </source>
</evidence>
<evidence type="ECO:0000256" key="3">
    <source>
        <dbReference type="ARBA" id="ARBA00022448"/>
    </source>
</evidence>
<dbReference type="PROSITE" id="PS50893">
    <property type="entry name" value="ABC_TRANSPORTER_2"/>
    <property type="match status" value="1"/>
</dbReference>
<dbReference type="Proteomes" id="UP000220353">
    <property type="component" value="Unassembled WGS sequence"/>
</dbReference>
<evidence type="ECO:0000259" key="6">
    <source>
        <dbReference type="PROSITE" id="PS50893"/>
    </source>
</evidence>
<proteinExistence type="inferred from homology"/>
<keyword evidence="3" id="KW-0813">Transport</keyword>
<organism evidence="7 8">
    <name type="scientific">Rhizobium fredii</name>
    <name type="common">Sinorhizobium fredii</name>
    <dbReference type="NCBI Taxonomy" id="380"/>
    <lineage>
        <taxon>Bacteria</taxon>
        <taxon>Pseudomonadati</taxon>
        <taxon>Pseudomonadota</taxon>
        <taxon>Alphaproteobacteria</taxon>
        <taxon>Hyphomicrobiales</taxon>
        <taxon>Rhizobiaceae</taxon>
        <taxon>Sinorhizobium/Ensifer group</taxon>
        <taxon>Sinorhizobium</taxon>
    </lineage>
</organism>
<dbReference type="FunFam" id="3.40.50.300:FF:000042">
    <property type="entry name" value="Maltose/maltodextrin ABC transporter, ATP-binding protein"/>
    <property type="match status" value="1"/>
</dbReference>
<dbReference type="GO" id="GO:0008643">
    <property type="term" value="P:carbohydrate transport"/>
    <property type="evidence" value="ECO:0007669"/>
    <property type="project" value="InterPro"/>
</dbReference>
<comment type="caution">
    <text evidence="7">The sequence shown here is derived from an EMBL/GenBank/DDBJ whole genome shotgun (WGS) entry which is preliminary data.</text>
</comment>
<dbReference type="PANTHER" id="PTHR43875">
    <property type="entry name" value="MALTODEXTRIN IMPORT ATP-BINDING PROTEIN MSMX"/>
    <property type="match status" value="1"/>
</dbReference>
<dbReference type="InterPro" id="IPR003439">
    <property type="entry name" value="ABC_transporter-like_ATP-bd"/>
</dbReference>
<dbReference type="CDD" id="cd03301">
    <property type="entry name" value="ABC_MalK_N"/>
    <property type="match status" value="1"/>
</dbReference>
<dbReference type="InterPro" id="IPR017871">
    <property type="entry name" value="ABC_transporter-like_CS"/>
</dbReference>
<reference evidence="7 8" key="1">
    <citation type="submission" date="2017-09" db="EMBL/GenBank/DDBJ databases">
        <title>Comparative genomics of rhizobia isolated from Phaseolus vulgaris in China.</title>
        <authorList>
            <person name="Tong W."/>
        </authorList>
    </citation>
    <scope>NUCLEOTIDE SEQUENCE [LARGE SCALE GENOMIC DNA]</scope>
    <source>
        <strain evidence="7 8">PCH1</strain>
    </source>
</reference>
<dbReference type="RefSeq" id="WP_097586379.1">
    <property type="nucleotide sequence ID" value="NZ_NWTC01000001.1"/>
</dbReference>
<evidence type="ECO:0000256" key="1">
    <source>
        <dbReference type="ARBA" id="ARBA00004417"/>
    </source>
</evidence>
<dbReference type="SUPFAM" id="SSF50331">
    <property type="entry name" value="MOP-like"/>
    <property type="match status" value="1"/>
</dbReference>
<dbReference type="Pfam" id="PF00005">
    <property type="entry name" value="ABC_tran"/>
    <property type="match status" value="1"/>
</dbReference>
<dbReference type="PROSITE" id="PS00211">
    <property type="entry name" value="ABC_TRANSPORTER_1"/>
    <property type="match status" value="1"/>
</dbReference>
<dbReference type="Gene3D" id="3.40.50.300">
    <property type="entry name" value="P-loop containing nucleotide triphosphate hydrolases"/>
    <property type="match status" value="1"/>
</dbReference>
<dbReference type="InterPro" id="IPR027417">
    <property type="entry name" value="P-loop_NTPase"/>
</dbReference>
<dbReference type="PANTHER" id="PTHR43875:SF14">
    <property type="entry name" value="ABC TRANSPORTER ATP-BINDING PROTEIN"/>
    <property type="match status" value="1"/>
</dbReference>
<dbReference type="NCBIfam" id="NF008653">
    <property type="entry name" value="PRK11650.1"/>
    <property type="match status" value="1"/>
</dbReference>
<comment type="similarity">
    <text evidence="2">Belongs to the ABC transporter superfamily.</text>
</comment>
<dbReference type="GO" id="GO:0016887">
    <property type="term" value="F:ATP hydrolysis activity"/>
    <property type="evidence" value="ECO:0007669"/>
    <property type="project" value="InterPro"/>
</dbReference>
<dbReference type="GO" id="GO:0005524">
    <property type="term" value="F:ATP binding"/>
    <property type="evidence" value="ECO:0007669"/>
    <property type="project" value="UniProtKB-KW"/>
</dbReference>
<dbReference type="InterPro" id="IPR015855">
    <property type="entry name" value="ABC_transpr_MalK-like"/>
</dbReference>
<dbReference type="Gene3D" id="2.40.50.140">
    <property type="entry name" value="Nucleic acid-binding proteins"/>
    <property type="match status" value="1"/>
</dbReference>
<name>A0A2A6M6C3_RHIFR</name>
<evidence type="ECO:0000256" key="5">
    <source>
        <dbReference type="ARBA" id="ARBA00022840"/>
    </source>
</evidence>
<evidence type="ECO:0000313" key="8">
    <source>
        <dbReference type="Proteomes" id="UP000220353"/>
    </source>
</evidence>
<evidence type="ECO:0000256" key="4">
    <source>
        <dbReference type="ARBA" id="ARBA00022741"/>
    </source>
</evidence>
<dbReference type="InterPro" id="IPR003593">
    <property type="entry name" value="AAA+_ATPase"/>
</dbReference>
<dbReference type="InterPro" id="IPR008995">
    <property type="entry name" value="Mo/tungstate-bd_C_term_dom"/>
</dbReference>
<sequence length="419" mass="46428">MPEIANKKPVRLRFRFAGELTTCIFYDWLLKAGSDAILFERSHRSQFGLLTQQRWYWVSQGIVMSTLTIENIHKSYGEIATLRGIDIQLESGEFLVLLGSSGCGKSTLLNIIAGLSEPTSGEIRIADRPVVGVHPKDRDIAMVFQSYALYPNLSVRRNIGFALEMRGVPKAERDRTIEETAQMLQIESLLDRRPSQLSGGQRQRVAIGRALVRNPKIFLFDEPLSNLDAKLRMELRTELKRLHQILKTTVVYVTHDQIEAMTLATRIAVMRNGQVEQLGTPEAIYNRPATLYVASFVGAPPINLLKGRWTSNGVKLDGSDVVLPFNRAELGGGTEEEVTVGIRAEAFHTGSAEFTLDVVAEVAELTGPELIVTGTFGDRDKISASLPPQTKIQPSSIVRLGVNFSDLHLFDSASGNRLN</sequence>
<dbReference type="EMBL" id="NWTC01000001">
    <property type="protein sequence ID" value="PDT50158.1"/>
    <property type="molecule type" value="Genomic_DNA"/>
</dbReference>
<dbReference type="InterPro" id="IPR012340">
    <property type="entry name" value="NA-bd_OB-fold"/>
</dbReference>
<dbReference type="Gene3D" id="2.40.50.100">
    <property type="match status" value="1"/>
</dbReference>
<dbReference type="InterPro" id="IPR047641">
    <property type="entry name" value="ABC_transpr_MalK/UgpC-like"/>
</dbReference>
<dbReference type="GO" id="GO:0055052">
    <property type="term" value="C:ATP-binding cassette (ABC) transporter complex, substrate-binding subunit-containing"/>
    <property type="evidence" value="ECO:0007669"/>
    <property type="project" value="TreeGrafter"/>
</dbReference>